<dbReference type="EC" id="3.4.15.6" evidence="6"/>
<dbReference type="RefSeq" id="WP_354662618.1">
    <property type="nucleotide sequence ID" value="NZ_JBEXAC010000002.1"/>
</dbReference>
<comment type="caution">
    <text evidence="6">The sequence shown here is derived from an EMBL/GenBank/DDBJ whole genome shotgun (WGS) entry which is preliminary data.</text>
</comment>
<evidence type="ECO:0000256" key="3">
    <source>
        <dbReference type="ARBA" id="ARBA00022801"/>
    </source>
</evidence>
<keyword evidence="6" id="KW-0121">Carboxypeptidase</keyword>
<evidence type="ECO:0000256" key="2">
    <source>
        <dbReference type="ARBA" id="ARBA00022670"/>
    </source>
</evidence>
<accession>A0ABV2TBN0</accession>
<dbReference type="EMBL" id="JBEXAC010000002">
    <property type="protein sequence ID" value="MET7000057.1"/>
    <property type="molecule type" value="Genomic_DNA"/>
</dbReference>
<dbReference type="InterPro" id="IPR005320">
    <property type="entry name" value="Peptidase_S51"/>
</dbReference>
<dbReference type="SUPFAM" id="SSF52317">
    <property type="entry name" value="Class I glutamine amidotransferase-like"/>
    <property type="match status" value="1"/>
</dbReference>
<organism evidence="6 7">
    <name type="scientific">Chitinophaga defluvii</name>
    <dbReference type="NCBI Taxonomy" id="3163343"/>
    <lineage>
        <taxon>Bacteria</taxon>
        <taxon>Pseudomonadati</taxon>
        <taxon>Bacteroidota</taxon>
        <taxon>Chitinophagia</taxon>
        <taxon>Chitinophagales</taxon>
        <taxon>Chitinophagaceae</taxon>
        <taxon>Chitinophaga</taxon>
    </lineage>
</organism>
<dbReference type="Gene3D" id="3.40.50.880">
    <property type="match status" value="1"/>
</dbReference>
<dbReference type="Pfam" id="PF03575">
    <property type="entry name" value="Peptidase_S51"/>
    <property type="match status" value="1"/>
</dbReference>
<evidence type="ECO:0000256" key="1">
    <source>
        <dbReference type="ARBA" id="ARBA00006534"/>
    </source>
</evidence>
<dbReference type="InterPro" id="IPR029062">
    <property type="entry name" value="Class_I_gatase-like"/>
</dbReference>
<dbReference type="PANTHER" id="PTHR36175:SF1">
    <property type="entry name" value="CYANOPHYCINASE"/>
    <property type="match status" value="1"/>
</dbReference>
<keyword evidence="3 6" id="KW-0378">Hydrolase</keyword>
<evidence type="ECO:0000256" key="5">
    <source>
        <dbReference type="SAM" id="SignalP"/>
    </source>
</evidence>
<feature type="chain" id="PRO_5045611177" evidence="5">
    <location>
        <begin position="24"/>
        <end position="342"/>
    </location>
</feature>
<dbReference type="PANTHER" id="PTHR36175">
    <property type="entry name" value="CYANOPHYCINASE"/>
    <property type="match status" value="1"/>
</dbReference>
<name>A0ABV2TBN0_9BACT</name>
<gene>
    <name evidence="6" type="ORF">ABR189_21890</name>
</gene>
<dbReference type="GO" id="GO:0008241">
    <property type="term" value="F:peptidyl-dipeptidase activity"/>
    <property type="evidence" value="ECO:0007669"/>
    <property type="project" value="UniProtKB-EC"/>
</dbReference>
<sequence>MRMKRSTFLLFAAGIFTTSHLYAQKIAGRPASIGIIGDTADVKTPVKAGVALIGGTDIDAAFKWLLKRSGGGDVVVLRATGTDAYNEYIDKLGTSNSVETLLIDSRAVANNDSVARIIRNAELLFIAGGDQSNYMRYWRNTKTNDAINYLLRTKKVPVGGTSAGCAILGSMYYSGEGGSVTAEQALANPYDALIKVYTNDFLQAPYLDNVITDQHYLARHREGRHVAFMARIIQDKKLYPKGIAPDESTAVCIDEKGNATVVGNSKAYFIATDKKKGPEQVVFGSPLQWMAGQQALKVYEIQGTEEGNGSFNVANFTSPQAQGGTWYWWWVENGILNKKQAL</sequence>
<feature type="signal peptide" evidence="5">
    <location>
        <begin position="1"/>
        <end position="23"/>
    </location>
</feature>
<keyword evidence="5" id="KW-0732">Signal</keyword>
<evidence type="ECO:0000313" key="7">
    <source>
        <dbReference type="Proteomes" id="UP001549749"/>
    </source>
</evidence>
<reference evidence="6 7" key="1">
    <citation type="submission" date="2024-06" db="EMBL/GenBank/DDBJ databases">
        <title>Chitinophaga defluvii sp. nov., isolated from municipal sewage.</title>
        <authorList>
            <person name="Zhang L."/>
        </authorList>
    </citation>
    <scope>NUCLEOTIDE SEQUENCE [LARGE SCALE GENOMIC DNA]</scope>
    <source>
        <strain evidence="6 7">H8</strain>
    </source>
</reference>
<dbReference type="GO" id="GO:0004180">
    <property type="term" value="F:carboxypeptidase activity"/>
    <property type="evidence" value="ECO:0007669"/>
    <property type="project" value="UniProtKB-KW"/>
</dbReference>
<comment type="similarity">
    <text evidence="1">Belongs to the peptidase S51 family.</text>
</comment>
<protein>
    <submittedName>
        <fullName evidence="6">Cyanophycinase</fullName>
        <ecNumber evidence="6">3.4.15.6</ecNumber>
    </submittedName>
</protein>
<proteinExistence type="inferred from homology"/>
<keyword evidence="7" id="KW-1185">Reference proteome</keyword>
<keyword evidence="4" id="KW-0720">Serine protease</keyword>
<dbReference type="CDD" id="cd03145">
    <property type="entry name" value="GAT1_cyanophycinase"/>
    <property type="match status" value="1"/>
</dbReference>
<keyword evidence="2" id="KW-0645">Protease</keyword>
<evidence type="ECO:0000256" key="4">
    <source>
        <dbReference type="ARBA" id="ARBA00022825"/>
    </source>
</evidence>
<dbReference type="Proteomes" id="UP001549749">
    <property type="component" value="Unassembled WGS sequence"/>
</dbReference>
<evidence type="ECO:0000313" key="6">
    <source>
        <dbReference type="EMBL" id="MET7000057.1"/>
    </source>
</evidence>